<dbReference type="EMBL" id="CP036532">
    <property type="protein sequence ID" value="QBK30144.1"/>
    <property type="molecule type" value="Genomic_DNA"/>
</dbReference>
<organism evidence="2 3">
    <name type="scientific">Roseitalea porphyridii</name>
    <dbReference type="NCBI Taxonomy" id="1852022"/>
    <lineage>
        <taxon>Bacteria</taxon>
        <taxon>Pseudomonadati</taxon>
        <taxon>Pseudomonadota</taxon>
        <taxon>Alphaproteobacteria</taxon>
        <taxon>Hyphomicrobiales</taxon>
        <taxon>Ahrensiaceae</taxon>
        <taxon>Roseitalea</taxon>
    </lineage>
</organism>
<name>A0A4P6V0I3_9HYPH</name>
<dbReference type="RefSeq" id="WP_131615846.1">
    <property type="nucleotide sequence ID" value="NZ_CP036532.1"/>
</dbReference>
<dbReference type="AlphaFoldDB" id="A0A4P6V0I3"/>
<dbReference type="GO" id="GO:0003677">
    <property type="term" value="F:DNA binding"/>
    <property type="evidence" value="ECO:0007669"/>
    <property type="project" value="InterPro"/>
</dbReference>
<dbReference type="KEGG" id="rpod:E0E05_05750"/>
<dbReference type="InterPro" id="IPR021886">
    <property type="entry name" value="MgsA_C"/>
</dbReference>
<gene>
    <name evidence="2" type="ORF">E0E05_05750</name>
</gene>
<reference evidence="2 3" key="1">
    <citation type="journal article" date="2017" name="Int. J. Syst. Evol. Microbiol.">
        <title>Roseitalea porphyridii gen. nov., sp. nov., isolated from a red alga, and reclassification of Hoeflea suaedae Chung et al. 2013 as Pseudohoeflea suaedae gen. nov., comb. nov.</title>
        <authorList>
            <person name="Hyeon J.W."/>
            <person name="Jeong S.E."/>
            <person name="Baek K."/>
            <person name="Jeon C.O."/>
        </authorList>
    </citation>
    <scope>NUCLEOTIDE SEQUENCE [LARGE SCALE GENOMIC DNA]</scope>
    <source>
        <strain evidence="2 3">MA7-20</strain>
    </source>
</reference>
<protein>
    <recommendedName>
        <fullName evidence="1">MgsA AAA+ ATPase C-terminal domain-containing protein</fullName>
    </recommendedName>
</protein>
<accession>A0A4P6V0I3</accession>
<evidence type="ECO:0000259" key="1">
    <source>
        <dbReference type="Pfam" id="PF12002"/>
    </source>
</evidence>
<dbReference type="Pfam" id="PF12002">
    <property type="entry name" value="MgsA_C"/>
    <property type="match status" value="1"/>
</dbReference>
<evidence type="ECO:0000313" key="3">
    <source>
        <dbReference type="Proteomes" id="UP000293719"/>
    </source>
</evidence>
<dbReference type="Gene3D" id="1.20.272.10">
    <property type="match status" value="1"/>
</dbReference>
<sequence>MGRTALFNDIKQELDAALAGTTGAAPPRPLNRRVSPWLAASLLQKSIRRGQTQWAMAAADHMLRIDPDRLWRRLLIIAFEDVGIANLQLIAQATAATQFRRTYEQRGMAATAVHFMAKELAASPKCRASDDSYTTIEGSSEISRFMQERFDWPLPDLMACVMDSQIPIEERTSALWLALGTQQKGVTGLPVRRGQPKATFDLMIDLGWPHTLVEIARAGYAKTGEIICAFIPLLLADWRSLDDVGDITCPSPQAPRWQVRDDAIPPLKTDDAFGIPLFALDQFTREGQWAMRRFLQGPSETARLVRNHIAVDERRSVFGLLLFYADSSLLKKRLVWTTGADLRHRATAIVSARFGSDADLILNQMRSDLPLLDAIRAEAANTANSL</sequence>
<dbReference type="OrthoDB" id="8013467at2"/>
<dbReference type="InterPro" id="IPR008921">
    <property type="entry name" value="DNA_pol3_clamp-load_cplx_C"/>
</dbReference>
<dbReference type="Proteomes" id="UP000293719">
    <property type="component" value="Chromosome"/>
</dbReference>
<proteinExistence type="predicted"/>
<dbReference type="GeneID" id="90766795"/>
<dbReference type="GO" id="GO:0006260">
    <property type="term" value="P:DNA replication"/>
    <property type="evidence" value="ECO:0007669"/>
    <property type="project" value="InterPro"/>
</dbReference>
<feature type="domain" description="MgsA AAA+ ATPase C-terminal" evidence="1">
    <location>
        <begin position="66"/>
        <end position="134"/>
    </location>
</feature>
<keyword evidence="3" id="KW-1185">Reference proteome</keyword>
<dbReference type="SUPFAM" id="SSF48019">
    <property type="entry name" value="post-AAA+ oligomerization domain-like"/>
    <property type="match status" value="1"/>
</dbReference>
<evidence type="ECO:0000313" key="2">
    <source>
        <dbReference type="EMBL" id="QBK30144.1"/>
    </source>
</evidence>